<name>A0A8H6A968_PETAA</name>
<keyword evidence="2" id="KW-1185">Reference proteome</keyword>
<protein>
    <recommendedName>
        <fullName evidence="3">F-box domain-containing protein</fullName>
    </recommendedName>
</protein>
<proteinExistence type="predicted"/>
<gene>
    <name evidence="1" type="ORF">ETB97_005359</name>
</gene>
<sequence>MAPLTFDSIPIELIETIIGFLEFQDLCALRLTAHSISAKSSNGQFRENLKSKKLHIAKDPLEDFARFTQPGQVGCLLQQLTLYDYAVANPGDSDRCLNAAKLLVRGMENLRNNTTHGCLVSLSLSLHGLMDSEPKEAYDAAAKLFELVMQALSSSKLPVRMLDIFAKDFPSGCALACGEIMAIMEKTDLSFSFRECKKLCMSLSHCLHNIDEEWRSPLSFGKAREHTRFICDFLNMFPVLEELHLAWEYQDLDYSNALEEEEHFFNRIAYSCGFPSLKKCTLQNIRTSAAALLSFLHNVQLVSLSMERVHLASGKFEPIFYHLSTSKPNLEYLHLHKLVHDPGTVYFNAPSERRFPSGRNGNNRRNLGPISITRMGADARTLVETINRYH</sequence>
<comment type="caution">
    <text evidence="1">The sequence shown here is derived from an EMBL/GenBank/DDBJ whole genome shotgun (WGS) entry which is preliminary data.</text>
</comment>
<organism evidence="1 2">
    <name type="scientific">Petromyces alliaceus</name>
    <name type="common">Aspergillus alliaceus</name>
    <dbReference type="NCBI Taxonomy" id="209559"/>
    <lineage>
        <taxon>Eukaryota</taxon>
        <taxon>Fungi</taxon>
        <taxon>Dikarya</taxon>
        <taxon>Ascomycota</taxon>
        <taxon>Pezizomycotina</taxon>
        <taxon>Eurotiomycetes</taxon>
        <taxon>Eurotiomycetidae</taxon>
        <taxon>Eurotiales</taxon>
        <taxon>Aspergillaceae</taxon>
        <taxon>Aspergillus</taxon>
        <taxon>Aspergillus subgen. Circumdati</taxon>
    </lineage>
</organism>
<dbReference type="AlphaFoldDB" id="A0A8H6A968"/>
<evidence type="ECO:0008006" key="3">
    <source>
        <dbReference type="Google" id="ProtNLM"/>
    </source>
</evidence>
<dbReference type="EMBL" id="SPNV01000024">
    <property type="protein sequence ID" value="KAF5865118.1"/>
    <property type="molecule type" value="Genomic_DNA"/>
</dbReference>
<reference evidence="1 2" key="1">
    <citation type="submission" date="2019-04" db="EMBL/GenBank/DDBJ databases">
        <title>Aspergillus burnettii sp. nov., novel species from soil in southeast Queensland.</title>
        <authorList>
            <person name="Gilchrist C.L.M."/>
            <person name="Pitt J.I."/>
            <person name="Lange L."/>
            <person name="Lacey H.J."/>
            <person name="Vuong D."/>
            <person name="Midgley D.J."/>
            <person name="Greenfield P."/>
            <person name="Bradbury M."/>
            <person name="Lacey E."/>
            <person name="Busk P.K."/>
            <person name="Pilgaard B."/>
            <person name="Chooi Y.H."/>
            <person name="Piggott A.M."/>
        </authorList>
    </citation>
    <scope>NUCLEOTIDE SEQUENCE [LARGE SCALE GENOMIC DNA]</scope>
    <source>
        <strain evidence="1 2">FRR 5400</strain>
    </source>
</reference>
<accession>A0A8H6A968</accession>
<evidence type="ECO:0000313" key="2">
    <source>
        <dbReference type="Proteomes" id="UP000541154"/>
    </source>
</evidence>
<evidence type="ECO:0000313" key="1">
    <source>
        <dbReference type="EMBL" id="KAF5865118.1"/>
    </source>
</evidence>
<dbReference type="Proteomes" id="UP000541154">
    <property type="component" value="Unassembled WGS sequence"/>
</dbReference>